<dbReference type="EMBL" id="CAXLJM020000133">
    <property type="protein sequence ID" value="CAL8140053.1"/>
    <property type="molecule type" value="Genomic_DNA"/>
</dbReference>
<evidence type="ECO:0000256" key="1">
    <source>
        <dbReference type="SAM" id="Coils"/>
    </source>
</evidence>
<dbReference type="Proteomes" id="UP001642540">
    <property type="component" value="Unassembled WGS sequence"/>
</dbReference>
<comment type="caution">
    <text evidence="2">The sequence shown here is derived from an EMBL/GenBank/DDBJ whole genome shotgun (WGS) entry which is preliminary data.</text>
</comment>
<evidence type="ECO:0000313" key="3">
    <source>
        <dbReference type="Proteomes" id="UP001642540"/>
    </source>
</evidence>
<name>A0ABP1RZR7_9HEXA</name>
<organism evidence="2 3">
    <name type="scientific">Orchesella dallaii</name>
    <dbReference type="NCBI Taxonomy" id="48710"/>
    <lineage>
        <taxon>Eukaryota</taxon>
        <taxon>Metazoa</taxon>
        <taxon>Ecdysozoa</taxon>
        <taxon>Arthropoda</taxon>
        <taxon>Hexapoda</taxon>
        <taxon>Collembola</taxon>
        <taxon>Entomobryomorpha</taxon>
        <taxon>Entomobryoidea</taxon>
        <taxon>Orchesellidae</taxon>
        <taxon>Orchesellinae</taxon>
        <taxon>Orchesella</taxon>
    </lineage>
</organism>
<evidence type="ECO:0000313" key="2">
    <source>
        <dbReference type="EMBL" id="CAL8140053.1"/>
    </source>
</evidence>
<proteinExistence type="predicted"/>
<feature type="coiled-coil region" evidence="1">
    <location>
        <begin position="62"/>
        <end position="89"/>
    </location>
</feature>
<accession>A0ABP1RZR7</accession>
<gene>
    <name evidence="2" type="ORF">ODALV1_LOCUS28118</name>
</gene>
<keyword evidence="3" id="KW-1185">Reference proteome</keyword>
<sequence>MMELLRSALLDKREKASGLNSTVTVTSTLWPMRPAPMKKPIQPSELSETLLNSCTSTHVISSTDQNEEIQSLRTELSKLREELRSCKFRAEQKTQSLIANNVKLSFKLQKYELETKMQNVKPIQSEKFSAEIQRLQEINRKLELEKSNECATILSRKTQELSEQREKFCCEVNANKLELTKLSKRNEELTTEISKKIAEFNNLELKHEEFKKLFNDLNSRCDELNLKNKSLEMTLSKNSKEDLEIHKNCDTQIKDLTNNINCMAKTVGKLEVEMALEKQTSADLEQQNLLLAEEKAQLETILEVTNETAEEVRIGFEKKLRKFEKRKVEEVRKLNEKRNFELKEFVEEINAMRDQLKELMNSKYQLQTSRRKRRRTKQVTDYVKAHNRKIKTPNLNQTLNDGGREEQKFVLSDKIPSIETVTLSDSED</sequence>
<feature type="coiled-coil region" evidence="1">
    <location>
        <begin position="172"/>
        <end position="287"/>
    </location>
</feature>
<protein>
    <submittedName>
        <fullName evidence="2">Uncharacterized protein</fullName>
    </submittedName>
</protein>
<keyword evidence="1" id="KW-0175">Coiled coil</keyword>
<reference evidence="2 3" key="1">
    <citation type="submission" date="2024-08" db="EMBL/GenBank/DDBJ databases">
        <authorList>
            <person name="Cucini C."/>
            <person name="Frati F."/>
        </authorList>
    </citation>
    <scope>NUCLEOTIDE SEQUENCE [LARGE SCALE GENOMIC DNA]</scope>
</reference>